<dbReference type="PANTHER" id="PTHR43300">
    <property type="entry name" value="ACETYLTRANSFERASE"/>
    <property type="match status" value="1"/>
</dbReference>
<reference evidence="2 3" key="1">
    <citation type="submission" date="2018-01" db="EMBL/GenBank/DDBJ databases">
        <authorList>
            <person name="Gaut B.S."/>
            <person name="Morton B.R."/>
            <person name="Clegg M.T."/>
            <person name="Duvall M.R."/>
        </authorList>
    </citation>
    <scope>NUCLEOTIDE SEQUENCE [LARGE SCALE GENOMIC DNA]</scope>
    <source>
        <strain evidence="2 3">HR-AY</strain>
    </source>
</reference>
<dbReference type="InterPro" id="IPR011004">
    <property type="entry name" value="Trimer_LpxA-like_sf"/>
</dbReference>
<accession>A0A2S5A8V6</accession>
<dbReference type="InterPro" id="IPR050179">
    <property type="entry name" value="Trans_hexapeptide_repeat"/>
</dbReference>
<dbReference type="SUPFAM" id="SSF51161">
    <property type="entry name" value="Trimeric LpxA-like enzymes"/>
    <property type="match status" value="1"/>
</dbReference>
<gene>
    <name evidence="2" type="ORF">C3L50_11125</name>
</gene>
<evidence type="ECO:0000313" key="2">
    <source>
        <dbReference type="EMBL" id="POY38687.1"/>
    </source>
</evidence>
<sequence>MMVFLKLITVLLPWPLKRWVLIHFFKYEIHPSARIGLSWIYPKKLIMDLNSSIGHFNVAVHLDLISIGNQSTIARSNWITGFPTNTNSKHFSHQNERKSSLIIGQHSSITKKHHIDCTNVIQIGNFVTIAGYSSQLLTHSINIELNIQDSHPITIGDYCFVGTASTILGGAILPPYCVLGASSLLNKAFTIPYRLYGGNPAREIKELSKDYKYFTREVGFVF</sequence>
<evidence type="ECO:0008006" key="4">
    <source>
        <dbReference type="Google" id="ProtNLM"/>
    </source>
</evidence>
<organism evidence="2 3">
    <name type="scientific">Flavobacterium alvei</name>
    <dbReference type="NCBI Taxonomy" id="2080416"/>
    <lineage>
        <taxon>Bacteria</taxon>
        <taxon>Pseudomonadati</taxon>
        <taxon>Bacteroidota</taxon>
        <taxon>Flavobacteriia</taxon>
        <taxon>Flavobacteriales</taxon>
        <taxon>Flavobacteriaceae</taxon>
        <taxon>Flavobacterium</taxon>
    </lineage>
</organism>
<dbReference type="Gene3D" id="2.160.10.10">
    <property type="entry name" value="Hexapeptide repeat proteins"/>
    <property type="match status" value="1"/>
</dbReference>
<dbReference type="AlphaFoldDB" id="A0A2S5A8V6"/>
<protein>
    <recommendedName>
        <fullName evidence="4">Acyltransferase</fullName>
    </recommendedName>
</protein>
<dbReference type="Proteomes" id="UP000237310">
    <property type="component" value="Unassembled WGS sequence"/>
</dbReference>
<name>A0A2S5A8V6_9FLAO</name>
<dbReference type="OrthoDB" id="9814490at2"/>
<evidence type="ECO:0000313" key="3">
    <source>
        <dbReference type="Proteomes" id="UP000237310"/>
    </source>
</evidence>
<comment type="caution">
    <text evidence="2">The sequence shown here is derived from an EMBL/GenBank/DDBJ whole genome shotgun (WGS) entry which is preliminary data.</text>
</comment>
<proteinExistence type="inferred from homology"/>
<comment type="similarity">
    <text evidence="1">Belongs to the transferase hexapeptide repeat family.</text>
</comment>
<keyword evidence="3" id="KW-1185">Reference proteome</keyword>
<evidence type="ECO:0000256" key="1">
    <source>
        <dbReference type="ARBA" id="ARBA00007274"/>
    </source>
</evidence>
<dbReference type="EMBL" id="PQVG01000006">
    <property type="protein sequence ID" value="POY38687.1"/>
    <property type="molecule type" value="Genomic_DNA"/>
</dbReference>